<dbReference type="SUPFAM" id="SSF54695">
    <property type="entry name" value="POZ domain"/>
    <property type="match status" value="1"/>
</dbReference>
<dbReference type="CDD" id="cd18186">
    <property type="entry name" value="BTB_POZ_ZBTB_KLHL-like"/>
    <property type="match status" value="1"/>
</dbReference>
<dbReference type="EMBL" id="DS268430">
    <property type="protein sequence ID" value="EFO96332.1"/>
    <property type="molecule type" value="Genomic_DNA"/>
</dbReference>
<keyword evidence="3" id="KW-1185">Reference proteome</keyword>
<dbReference type="STRING" id="31234.E3M9B9"/>
<dbReference type="AlphaFoldDB" id="E3M9B9"/>
<dbReference type="InterPro" id="IPR002083">
    <property type="entry name" value="MATH/TRAF_dom"/>
</dbReference>
<dbReference type="InParanoid" id="E3M9B9"/>
<name>E3M9B9_CAERE</name>
<dbReference type="InterPro" id="IPR011333">
    <property type="entry name" value="SKP1/BTB/POZ_sf"/>
</dbReference>
<protein>
    <recommendedName>
        <fullName evidence="1">BTB domain-containing protein</fullName>
    </recommendedName>
</protein>
<dbReference type="InterPro" id="IPR000210">
    <property type="entry name" value="BTB/POZ_dom"/>
</dbReference>
<dbReference type="InterPro" id="IPR052664">
    <property type="entry name" value="BTB-MATH_domain_protein"/>
</dbReference>
<feature type="domain" description="BTB" evidence="1">
    <location>
        <begin position="147"/>
        <end position="206"/>
    </location>
</feature>
<evidence type="ECO:0000313" key="3">
    <source>
        <dbReference type="Proteomes" id="UP000008281"/>
    </source>
</evidence>
<dbReference type="OrthoDB" id="409824at2759"/>
<evidence type="ECO:0000313" key="2">
    <source>
        <dbReference type="EMBL" id="EFO96332.1"/>
    </source>
</evidence>
<sequence>MSVEFVLTHVIENVSGLKEQERVFSPTVDHFNVPWQMGYFKNNGLLAVHVYCLTHKELGEWRINGGIKFKIIKPTGEEMTSDGIEFNFGSHTHYTGSGYLQLISWDHLERILWNDRLIIEAHVTINEITGIEAKKLRNFDESNKNLSDVALVVEEQKFFVSKLILASQSPYFNSLFFGNFKESNLSEMTLNDIDAGDFQHFLEVLYHEPALTNSNVQGVLALTDMYDVKNATRVCEEFLIRESADSLRNKLKIAIKFRLKKLKVPILKIDLYSFSFFFQKHCIDSVKSGADVRAVLGGSCIEEEEEDFLDKSTYKALLEKSIFFK</sequence>
<dbReference type="eggNOG" id="ENOG502QUFU">
    <property type="taxonomic scope" value="Eukaryota"/>
</dbReference>
<dbReference type="HOGENOM" id="CLU_051249_1_0_1"/>
<dbReference type="Pfam" id="PF00651">
    <property type="entry name" value="BTB"/>
    <property type="match status" value="1"/>
</dbReference>
<organism evidence="3">
    <name type="scientific">Caenorhabditis remanei</name>
    <name type="common">Caenorhabditis vulgaris</name>
    <dbReference type="NCBI Taxonomy" id="31234"/>
    <lineage>
        <taxon>Eukaryota</taxon>
        <taxon>Metazoa</taxon>
        <taxon>Ecdysozoa</taxon>
        <taxon>Nematoda</taxon>
        <taxon>Chromadorea</taxon>
        <taxon>Rhabditida</taxon>
        <taxon>Rhabditina</taxon>
        <taxon>Rhabditomorpha</taxon>
        <taxon>Rhabditoidea</taxon>
        <taxon>Rhabditidae</taxon>
        <taxon>Peloderinae</taxon>
        <taxon>Caenorhabditis</taxon>
    </lineage>
</organism>
<dbReference type="SMART" id="SM00061">
    <property type="entry name" value="MATH"/>
    <property type="match status" value="1"/>
</dbReference>
<dbReference type="InterPro" id="IPR008974">
    <property type="entry name" value="TRAF-like"/>
</dbReference>
<dbReference type="PANTHER" id="PTHR22743:SF165">
    <property type="entry name" value="BTB AND MATH DOMAIN CONTAINING-RELATED"/>
    <property type="match status" value="1"/>
</dbReference>
<evidence type="ECO:0000259" key="1">
    <source>
        <dbReference type="PROSITE" id="PS50097"/>
    </source>
</evidence>
<accession>E3M9B9</accession>
<dbReference type="OMA" id="EWRINGG"/>
<proteinExistence type="predicted"/>
<dbReference type="SUPFAM" id="SSF49599">
    <property type="entry name" value="TRAF domain-like"/>
    <property type="match status" value="1"/>
</dbReference>
<dbReference type="Pfam" id="PF00917">
    <property type="entry name" value="MATH"/>
    <property type="match status" value="1"/>
</dbReference>
<dbReference type="SMART" id="SM00225">
    <property type="entry name" value="BTB"/>
    <property type="match status" value="1"/>
</dbReference>
<dbReference type="PROSITE" id="PS50097">
    <property type="entry name" value="BTB"/>
    <property type="match status" value="1"/>
</dbReference>
<dbReference type="CDD" id="cd00121">
    <property type="entry name" value="MATH"/>
    <property type="match status" value="1"/>
</dbReference>
<dbReference type="Gene3D" id="3.30.710.10">
    <property type="entry name" value="Potassium Channel Kv1.1, Chain A"/>
    <property type="match status" value="1"/>
</dbReference>
<dbReference type="Gene3D" id="2.60.210.10">
    <property type="entry name" value="Apoptosis, Tumor Necrosis Factor Receptor Associated Protein 2, Chain A"/>
    <property type="match status" value="1"/>
</dbReference>
<reference evidence="2" key="1">
    <citation type="submission" date="2007-07" db="EMBL/GenBank/DDBJ databases">
        <title>PCAP assembly of the Caenorhabditis remanei genome.</title>
        <authorList>
            <consortium name="The Caenorhabditis remanei Sequencing Consortium"/>
            <person name="Wilson R.K."/>
        </authorList>
    </citation>
    <scope>NUCLEOTIDE SEQUENCE [LARGE SCALE GENOMIC DNA]</scope>
    <source>
        <strain evidence="2">PB4641</strain>
    </source>
</reference>
<dbReference type="PANTHER" id="PTHR22743">
    <property type="entry name" value="MEPRIN/TRAF-LIKE MATH FAMILY-C.ELEGANS"/>
    <property type="match status" value="1"/>
</dbReference>
<dbReference type="Proteomes" id="UP000008281">
    <property type="component" value="Unassembled WGS sequence"/>
</dbReference>
<gene>
    <name evidence="2" type="ORF">CRE_14654</name>
</gene>